<evidence type="ECO:0000256" key="4">
    <source>
        <dbReference type="ARBA" id="ARBA00022989"/>
    </source>
</evidence>
<reference evidence="8 9" key="1">
    <citation type="submission" date="2020-01" db="EMBL/GenBank/DDBJ databases">
        <authorList>
            <person name="Lee S.D."/>
        </authorList>
    </citation>
    <scope>NUCLEOTIDE SEQUENCE [LARGE SCALE GENOMIC DNA]</scope>
    <source>
        <strain evidence="8 9">SAP-35</strain>
    </source>
</reference>
<evidence type="ECO:0000256" key="3">
    <source>
        <dbReference type="ARBA" id="ARBA00022692"/>
    </source>
</evidence>
<feature type="transmembrane region" description="Helical" evidence="6">
    <location>
        <begin position="335"/>
        <end position="351"/>
    </location>
</feature>
<dbReference type="PANTHER" id="PTHR42718:SF9">
    <property type="entry name" value="MAJOR FACILITATOR SUPERFAMILY MULTIDRUG TRANSPORTER MFSC"/>
    <property type="match status" value="1"/>
</dbReference>
<feature type="transmembrane region" description="Helical" evidence="6">
    <location>
        <begin position="136"/>
        <end position="158"/>
    </location>
</feature>
<dbReference type="InterPro" id="IPR036259">
    <property type="entry name" value="MFS_trans_sf"/>
</dbReference>
<dbReference type="PANTHER" id="PTHR42718">
    <property type="entry name" value="MAJOR FACILITATOR SUPERFAMILY MULTIDRUG TRANSPORTER MFSC"/>
    <property type="match status" value="1"/>
</dbReference>
<dbReference type="Proteomes" id="UP000666369">
    <property type="component" value="Unassembled WGS sequence"/>
</dbReference>
<protein>
    <submittedName>
        <fullName evidence="8">Multidrug efflux MFS transporter</fullName>
    </submittedName>
</protein>
<dbReference type="InterPro" id="IPR011701">
    <property type="entry name" value="MFS"/>
</dbReference>
<keyword evidence="9" id="KW-1185">Reference proteome</keyword>
<name>A0ABX0FF21_9BURK</name>
<comment type="subcellular location">
    <subcellularLocation>
        <location evidence="1">Membrane</location>
        <topology evidence="1">Multi-pass membrane protein</topology>
    </subcellularLocation>
</comment>
<dbReference type="InterPro" id="IPR020846">
    <property type="entry name" value="MFS_dom"/>
</dbReference>
<dbReference type="SUPFAM" id="SSF103473">
    <property type="entry name" value="MFS general substrate transporter"/>
    <property type="match status" value="1"/>
</dbReference>
<feature type="transmembrane region" description="Helical" evidence="6">
    <location>
        <begin position="77"/>
        <end position="97"/>
    </location>
</feature>
<feature type="transmembrane region" description="Helical" evidence="6">
    <location>
        <begin position="12"/>
        <end position="33"/>
    </location>
</feature>
<feature type="transmembrane region" description="Helical" evidence="6">
    <location>
        <begin position="363"/>
        <end position="384"/>
    </location>
</feature>
<dbReference type="EMBL" id="JAADJT010000001">
    <property type="protein sequence ID" value="NGZ83134.1"/>
    <property type="molecule type" value="Genomic_DNA"/>
</dbReference>
<evidence type="ECO:0000256" key="5">
    <source>
        <dbReference type="ARBA" id="ARBA00023136"/>
    </source>
</evidence>
<feature type="transmembrane region" description="Helical" evidence="6">
    <location>
        <begin position="307"/>
        <end position="326"/>
    </location>
</feature>
<dbReference type="Gene3D" id="1.20.1250.20">
    <property type="entry name" value="MFS general substrate transporter like domains"/>
    <property type="match status" value="1"/>
</dbReference>
<dbReference type="RefSeq" id="WP_166098124.1">
    <property type="nucleotide sequence ID" value="NZ_JAADJT010000001.1"/>
</dbReference>
<feature type="transmembrane region" description="Helical" evidence="6">
    <location>
        <begin position="48"/>
        <end position="65"/>
    </location>
</feature>
<feature type="transmembrane region" description="Helical" evidence="6">
    <location>
        <begin position="225"/>
        <end position="247"/>
    </location>
</feature>
<sequence length="509" mass="54036">MSAPKHPHETGLLICIFLLNAIEFLQGGMITFASGPILGEIGASPEEFTFATAVYAVVAIAAISKQRWIIERIGWRGFVQASVVVFVIGAALCASSDSFPQYLGGRVVMGLGGGPFLTSARLIVQLIPPSPRRFRGILAFAGGLAIGNGSAPLLASLAVSHGDWSGIFVLLAAMAILAAVVASFTLPNQLVPAEKRSQAHPLMTLVMMGGAFLILYALLRASYDFYADAMPLVLAVLVGAGALLYFAMHQHGHERPLLVMKRLMIPRYLTGMAVFTLGYMVLGANNYMLPVLMQGGLGFPWEVIGQVQTAGLIVAAPTFAVMAMILKKNQSAKKFYVTGFTFLTLSGLVLMRLNPEAGLWSDVWPGIAIYGAFITPVMVTTALHSFMDLQGDEVAFANGQQLKNMLSQFGVSLGIAGAALGLQWRSSEHLSVLLQRFNGDDAAFSHAAGQLGEQFASSHGAQAPMAAIASLAQQLNQQAVLLSSLDYFGFLVALGVAGALLMMAQRVLK</sequence>
<accession>A0ABX0FF21</accession>
<evidence type="ECO:0000256" key="2">
    <source>
        <dbReference type="ARBA" id="ARBA00022448"/>
    </source>
</evidence>
<comment type="caution">
    <text evidence="8">The sequence shown here is derived from an EMBL/GenBank/DDBJ whole genome shotgun (WGS) entry which is preliminary data.</text>
</comment>
<feature type="domain" description="Major facilitator superfamily (MFS) profile" evidence="7">
    <location>
        <begin position="12"/>
        <end position="509"/>
    </location>
</feature>
<keyword evidence="4 6" id="KW-1133">Transmembrane helix</keyword>
<reference evidence="9" key="2">
    <citation type="submission" date="2023-07" db="EMBL/GenBank/DDBJ databases">
        <title>Duganella aceri sp. nov., isolated from tree sap.</title>
        <authorList>
            <person name="Kim I.S."/>
        </authorList>
    </citation>
    <scope>NUCLEOTIDE SEQUENCE [LARGE SCALE GENOMIC DNA]</scope>
    <source>
        <strain evidence="9">SAP-35</strain>
    </source>
</reference>
<evidence type="ECO:0000256" key="1">
    <source>
        <dbReference type="ARBA" id="ARBA00004141"/>
    </source>
</evidence>
<keyword evidence="3 6" id="KW-0812">Transmembrane</keyword>
<evidence type="ECO:0000313" key="8">
    <source>
        <dbReference type="EMBL" id="NGZ83134.1"/>
    </source>
</evidence>
<dbReference type="PROSITE" id="PS50850">
    <property type="entry name" value="MFS"/>
    <property type="match status" value="1"/>
</dbReference>
<gene>
    <name evidence="8" type="ORF">GW587_02510</name>
</gene>
<feature type="transmembrane region" description="Helical" evidence="6">
    <location>
        <begin position="199"/>
        <end position="219"/>
    </location>
</feature>
<organism evidence="8 9">
    <name type="scientific">Duganella aceris</name>
    <dbReference type="NCBI Taxonomy" id="2703883"/>
    <lineage>
        <taxon>Bacteria</taxon>
        <taxon>Pseudomonadati</taxon>
        <taxon>Pseudomonadota</taxon>
        <taxon>Betaproteobacteria</taxon>
        <taxon>Burkholderiales</taxon>
        <taxon>Oxalobacteraceae</taxon>
        <taxon>Telluria group</taxon>
        <taxon>Duganella</taxon>
    </lineage>
</organism>
<evidence type="ECO:0000256" key="6">
    <source>
        <dbReference type="SAM" id="Phobius"/>
    </source>
</evidence>
<feature type="transmembrane region" description="Helical" evidence="6">
    <location>
        <begin position="268"/>
        <end position="287"/>
    </location>
</feature>
<feature type="transmembrane region" description="Helical" evidence="6">
    <location>
        <begin position="405"/>
        <end position="424"/>
    </location>
</feature>
<feature type="transmembrane region" description="Helical" evidence="6">
    <location>
        <begin position="164"/>
        <end position="187"/>
    </location>
</feature>
<feature type="transmembrane region" description="Helical" evidence="6">
    <location>
        <begin position="103"/>
        <end position="124"/>
    </location>
</feature>
<dbReference type="Pfam" id="PF07690">
    <property type="entry name" value="MFS_1"/>
    <property type="match status" value="1"/>
</dbReference>
<keyword evidence="5 6" id="KW-0472">Membrane</keyword>
<proteinExistence type="predicted"/>
<feature type="transmembrane region" description="Helical" evidence="6">
    <location>
        <begin position="487"/>
        <end position="504"/>
    </location>
</feature>
<evidence type="ECO:0000259" key="7">
    <source>
        <dbReference type="PROSITE" id="PS50850"/>
    </source>
</evidence>
<keyword evidence="2" id="KW-0813">Transport</keyword>
<evidence type="ECO:0000313" key="9">
    <source>
        <dbReference type="Proteomes" id="UP000666369"/>
    </source>
</evidence>